<evidence type="ECO:0000256" key="1">
    <source>
        <dbReference type="SAM" id="MobiDB-lite"/>
    </source>
</evidence>
<reference evidence="3" key="1">
    <citation type="submission" date="2018-06" db="EMBL/GenBank/DDBJ databases">
        <authorList>
            <person name="Cea G.-C."/>
            <person name="William W."/>
        </authorList>
    </citation>
    <scope>NUCLEOTIDE SEQUENCE [LARGE SCALE GENOMIC DNA]</scope>
    <source>
        <strain evidence="3">DB21MT-2</strain>
    </source>
</reference>
<protein>
    <submittedName>
        <fullName evidence="2">Uncharacterized protein</fullName>
    </submittedName>
</protein>
<dbReference type="KEGG" id="sbk:SHEWBE_2499"/>
<sequence>MKMAASKMIISAAVAVTQVTVIWADTANTRVLVNLDIRRLVALASESNSRQINTDQRSMQRHNNSR</sequence>
<dbReference type="Proteomes" id="UP000250123">
    <property type="component" value="Chromosome SHEWBE"/>
</dbReference>
<dbReference type="EMBL" id="LS483452">
    <property type="protein sequence ID" value="SQH76462.1"/>
    <property type="molecule type" value="Genomic_DNA"/>
</dbReference>
<dbReference type="AlphaFoldDB" id="A0A330M2N3"/>
<proteinExistence type="predicted"/>
<gene>
    <name evidence="2" type="ORF">SHEWBE_2499</name>
</gene>
<feature type="compositionally biased region" description="Polar residues" evidence="1">
    <location>
        <begin position="47"/>
        <end position="57"/>
    </location>
</feature>
<evidence type="ECO:0000313" key="2">
    <source>
        <dbReference type="EMBL" id="SQH76462.1"/>
    </source>
</evidence>
<organism evidence="2 3">
    <name type="scientific">Shewanella benthica</name>
    <dbReference type="NCBI Taxonomy" id="43661"/>
    <lineage>
        <taxon>Bacteria</taxon>
        <taxon>Pseudomonadati</taxon>
        <taxon>Pseudomonadota</taxon>
        <taxon>Gammaproteobacteria</taxon>
        <taxon>Alteromonadales</taxon>
        <taxon>Shewanellaceae</taxon>
        <taxon>Shewanella</taxon>
    </lineage>
</organism>
<evidence type="ECO:0000313" key="3">
    <source>
        <dbReference type="Proteomes" id="UP000250123"/>
    </source>
</evidence>
<name>A0A330M2N3_9GAMM</name>
<feature type="region of interest" description="Disordered" evidence="1">
    <location>
        <begin position="47"/>
        <end position="66"/>
    </location>
</feature>
<accession>A0A330M2N3</accession>